<dbReference type="Gene3D" id="3.40.50.720">
    <property type="entry name" value="NAD(P)-binding Rossmann-like Domain"/>
    <property type="match status" value="1"/>
</dbReference>
<name>A0A319D348_9EURO</name>
<gene>
    <name evidence="4" type="ORF">BO71DRAFT_452021</name>
</gene>
<dbReference type="Pfam" id="PF00106">
    <property type="entry name" value="adh_short"/>
    <property type="match status" value="1"/>
</dbReference>
<dbReference type="PRINTS" id="PR00081">
    <property type="entry name" value="GDHRDH"/>
</dbReference>
<keyword evidence="2" id="KW-0521">NADP</keyword>
<evidence type="ECO:0000256" key="3">
    <source>
        <dbReference type="ARBA" id="ARBA00023002"/>
    </source>
</evidence>
<sequence>MDTSEMITQIQYRKVHIGTGGYAGCGFELVKMLYQKNATVYVAGRTASKAKKAITAITEEFPTSTGRLEYLFLDLTDLPSIKEAVNIFNSNETRLDVLTNNTGVNTLSRTKYCHGRELNLSNNCFGPFLLSKLLLPTLQRTAASSTPGSVRVTWAASIAAVLFSPTYGMTFDHHGNPKAHSTALANYGQSKAGNILLAVEFARRYGKHGILSVAWNPRNLKTELQRHATSVQKLCTTGWLWPSVYGAYTELYSGWSSDITAESNGSYIVP</sequence>
<comment type="similarity">
    <text evidence="1">Belongs to the short-chain dehydrogenases/reductases (SDR) family.</text>
</comment>
<dbReference type="AlphaFoldDB" id="A0A319D348"/>
<dbReference type="EMBL" id="KZ825941">
    <property type="protein sequence ID" value="PYH91569.1"/>
    <property type="molecule type" value="Genomic_DNA"/>
</dbReference>
<evidence type="ECO:0000313" key="4">
    <source>
        <dbReference type="EMBL" id="PYH91569.1"/>
    </source>
</evidence>
<evidence type="ECO:0000313" key="5">
    <source>
        <dbReference type="Proteomes" id="UP000247810"/>
    </source>
</evidence>
<organism evidence="4 5">
    <name type="scientific">Aspergillus ellipticus CBS 707.79</name>
    <dbReference type="NCBI Taxonomy" id="1448320"/>
    <lineage>
        <taxon>Eukaryota</taxon>
        <taxon>Fungi</taxon>
        <taxon>Dikarya</taxon>
        <taxon>Ascomycota</taxon>
        <taxon>Pezizomycotina</taxon>
        <taxon>Eurotiomycetes</taxon>
        <taxon>Eurotiomycetidae</taxon>
        <taxon>Eurotiales</taxon>
        <taxon>Aspergillaceae</taxon>
        <taxon>Aspergillus</taxon>
        <taxon>Aspergillus subgen. Circumdati</taxon>
    </lineage>
</organism>
<protein>
    <submittedName>
        <fullName evidence="4">NAD(P)-binding protein</fullName>
    </submittedName>
</protein>
<dbReference type="SUPFAM" id="SSF51735">
    <property type="entry name" value="NAD(P)-binding Rossmann-fold domains"/>
    <property type="match status" value="1"/>
</dbReference>
<dbReference type="Proteomes" id="UP000247810">
    <property type="component" value="Unassembled WGS sequence"/>
</dbReference>
<accession>A0A319D348</accession>
<dbReference type="STRING" id="1448320.A0A319D348"/>
<dbReference type="InterPro" id="IPR036291">
    <property type="entry name" value="NAD(P)-bd_dom_sf"/>
</dbReference>
<keyword evidence="3" id="KW-0560">Oxidoreductase</keyword>
<proteinExistence type="inferred from homology"/>
<dbReference type="GO" id="GO:0016491">
    <property type="term" value="F:oxidoreductase activity"/>
    <property type="evidence" value="ECO:0007669"/>
    <property type="project" value="UniProtKB-KW"/>
</dbReference>
<evidence type="ECO:0000256" key="2">
    <source>
        <dbReference type="ARBA" id="ARBA00022857"/>
    </source>
</evidence>
<dbReference type="InterPro" id="IPR002347">
    <property type="entry name" value="SDR_fam"/>
</dbReference>
<evidence type="ECO:0000256" key="1">
    <source>
        <dbReference type="ARBA" id="ARBA00006484"/>
    </source>
</evidence>
<dbReference type="PANTHER" id="PTHR24320:SF236">
    <property type="entry name" value="SHORT-CHAIN DEHYDROGENASE-RELATED"/>
    <property type="match status" value="1"/>
</dbReference>
<dbReference type="VEuPathDB" id="FungiDB:BO71DRAFT_452021"/>
<dbReference type="PANTHER" id="PTHR24320">
    <property type="entry name" value="RETINOL DEHYDROGENASE"/>
    <property type="match status" value="1"/>
</dbReference>
<dbReference type="OrthoDB" id="191139at2759"/>
<reference evidence="4 5" key="1">
    <citation type="submission" date="2018-02" db="EMBL/GenBank/DDBJ databases">
        <title>The genomes of Aspergillus section Nigri reveals drivers in fungal speciation.</title>
        <authorList>
            <consortium name="DOE Joint Genome Institute"/>
            <person name="Vesth T.C."/>
            <person name="Nybo J."/>
            <person name="Theobald S."/>
            <person name="Brandl J."/>
            <person name="Frisvad J.C."/>
            <person name="Nielsen K.F."/>
            <person name="Lyhne E.K."/>
            <person name="Kogle M.E."/>
            <person name="Kuo A."/>
            <person name="Riley R."/>
            <person name="Clum A."/>
            <person name="Nolan M."/>
            <person name="Lipzen A."/>
            <person name="Salamov A."/>
            <person name="Henrissat B."/>
            <person name="Wiebenga A."/>
            <person name="De vries R.P."/>
            <person name="Grigoriev I.V."/>
            <person name="Mortensen U.H."/>
            <person name="Andersen M.R."/>
            <person name="Baker S.E."/>
        </authorList>
    </citation>
    <scope>NUCLEOTIDE SEQUENCE [LARGE SCALE GENOMIC DNA]</scope>
    <source>
        <strain evidence="4 5">CBS 707.79</strain>
    </source>
</reference>
<keyword evidence="5" id="KW-1185">Reference proteome</keyword>